<keyword evidence="3" id="KW-1185">Reference proteome</keyword>
<proteinExistence type="predicted"/>
<dbReference type="Proteomes" id="UP001589890">
    <property type="component" value="Unassembled WGS sequence"/>
</dbReference>
<sequence length="137" mass="14418">MPSGERIYFEWGPSLQWVAFVLLAIGFAAPVIAGMMLSRRRCLDASAATILAACLAAVFALAMVVFSPVVVADPQDGSLVHCASAPSISTIRGVPDDSSMLPVQLACRSDGRFRLGGCLGLLVVVLAANARSVARRW</sequence>
<keyword evidence="1" id="KW-0812">Transmembrane</keyword>
<accession>A0ABV6QLE0</accession>
<evidence type="ECO:0000313" key="3">
    <source>
        <dbReference type="Proteomes" id="UP001589890"/>
    </source>
</evidence>
<evidence type="ECO:0000256" key="1">
    <source>
        <dbReference type="SAM" id="Phobius"/>
    </source>
</evidence>
<dbReference type="EMBL" id="JBHLTC010000018">
    <property type="protein sequence ID" value="MFC0625451.1"/>
    <property type="molecule type" value="Genomic_DNA"/>
</dbReference>
<evidence type="ECO:0000313" key="2">
    <source>
        <dbReference type="EMBL" id="MFC0625451.1"/>
    </source>
</evidence>
<feature type="transmembrane region" description="Helical" evidence="1">
    <location>
        <begin position="15"/>
        <end position="37"/>
    </location>
</feature>
<dbReference type="RefSeq" id="WP_380047879.1">
    <property type="nucleotide sequence ID" value="NZ_JBHLTC010000018.1"/>
</dbReference>
<name>A0ABV6QLE0_9ACTN</name>
<feature type="transmembrane region" description="Helical" evidence="1">
    <location>
        <begin position="49"/>
        <end position="71"/>
    </location>
</feature>
<feature type="transmembrane region" description="Helical" evidence="1">
    <location>
        <begin position="113"/>
        <end position="134"/>
    </location>
</feature>
<keyword evidence="1" id="KW-0472">Membrane</keyword>
<protein>
    <submittedName>
        <fullName evidence="2">Uncharacterized protein</fullName>
    </submittedName>
</protein>
<organism evidence="2 3">
    <name type="scientific">Kribbella deserti</name>
    <dbReference type="NCBI Taxonomy" id="1926257"/>
    <lineage>
        <taxon>Bacteria</taxon>
        <taxon>Bacillati</taxon>
        <taxon>Actinomycetota</taxon>
        <taxon>Actinomycetes</taxon>
        <taxon>Propionibacteriales</taxon>
        <taxon>Kribbellaceae</taxon>
        <taxon>Kribbella</taxon>
    </lineage>
</organism>
<reference evidence="2 3" key="1">
    <citation type="submission" date="2024-09" db="EMBL/GenBank/DDBJ databases">
        <authorList>
            <person name="Sun Q."/>
            <person name="Mori K."/>
        </authorList>
    </citation>
    <scope>NUCLEOTIDE SEQUENCE [LARGE SCALE GENOMIC DNA]</scope>
    <source>
        <strain evidence="2 3">CGMCC 1.15906</strain>
    </source>
</reference>
<keyword evidence="1" id="KW-1133">Transmembrane helix</keyword>
<gene>
    <name evidence="2" type="ORF">ACFFGN_15325</name>
</gene>
<comment type="caution">
    <text evidence="2">The sequence shown here is derived from an EMBL/GenBank/DDBJ whole genome shotgun (WGS) entry which is preliminary data.</text>
</comment>